<comment type="similarity">
    <text evidence="3">Belongs to the wax synthase family.</text>
</comment>
<keyword evidence="7 9" id="KW-0472">Membrane</keyword>
<evidence type="ECO:0000256" key="8">
    <source>
        <dbReference type="SAM" id="MobiDB-lite"/>
    </source>
</evidence>
<dbReference type="InterPro" id="IPR044851">
    <property type="entry name" value="Wax_synthase"/>
</dbReference>
<evidence type="ECO:0000256" key="5">
    <source>
        <dbReference type="ARBA" id="ARBA00022692"/>
    </source>
</evidence>
<proteinExistence type="inferred from homology"/>
<evidence type="ECO:0000313" key="11">
    <source>
        <dbReference type="EMBL" id="KAK7994301.1"/>
    </source>
</evidence>
<keyword evidence="6 9" id="KW-1133">Transmembrane helix</keyword>
<feature type="transmembrane region" description="Helical" evidence="9">
    <location>
        <begin position="307"/>
        <end position="324"/>
    </location>
</feature>
<reference evidence="11 12" key="1">
    <citation type="submission" date="2023-01" db="EMBL/GenBank/DDBJ databases">
        <title>Analysis of 21 Apiospora genomes using comparative genomics revels a genus with tremendous synthesis potential of carbohydrate active enzymes and secondary metabolites.</title>
        <authorList>
            <person name="Sorensen T."/>
        </authorList>
    </citation>
    <scope>NUCLEOTIDE SEQUENCE [LARGE SCALE GENOMIC DNA]</scope>
    <source>
        <strain evidence="11 12">CBS 20057</strain>
    </source>
</reference>
<feature type="compositionally biased region" description="Polar residues" evidence="8">
    <location>
        <begin position="106"/>
        <end position="122"/>
    </location>
</feature>
<feature type="transmembrane region" description="Helical" evidence="9">
    <location>
        <begin position="379"/>
        <end position="399"/>
    </location>
</feature>
<comment type="caution">
    <text evidence="11">The sequence shown here is derived from an EMBL/GenBank/DDBJ whole genome shotgun (WGS) entry which is preliminary data.</text>
</comment>
<keyword evidence="5 9" id="KW-0812">Transmembrane</keyword>
<comment type="pathway">
    <text evidence="2">Secondary metabolite biosynthesis.</text>
</comment>
<sequence>MTYHPLLDPIAVLVFTSTIVGFTPARSLSRIACLPVLGALTWHCILNCSFYIARSAWASAVGGYTISSFLHYLDVAVLSKLSFDDHGASRDPSKMVQGSAPRGSRQRQATPSSRQHAPETPRSQVLQRVKFGLSVFFSWRFVNTPHQVRNLPQLDGRLRASRARFLCHTALTIVICYILLDIMDSSSDAEVSAKFYTPDKVGVISRIAEVSLEELVMRLFAALGLCTGLIAFQRGVYNVAAFFCVATGMSDPGDWPPFNGPLTETYSLRRFWSTFWHQINTHRLNAISSFLLHDVLRLSRGTKFVRYLRIWLIFLLSGIMHVAIDVASGIPLQHSGAMKFFAIQPLGVFIEDMFLALYNSGSESPSIPKTTRLWQRCIGWAWLGLWMAWTAPAYLYPIMAQEESEENGGVVPVSVIAYAESFIG</sequence>
<evidence type="ECO:0000313" key="12">
    <source>
        <dbReference type="Proteomes" id="UP001396898"/>
    </source>
</evidence>
<dbReference type="GO" id="GO:0016740">
    <property type="term" value="F:transferase activity"/>
    <property type="evidence" value="ECO:0007669"/>
    <property type="project" value="UniProtKB-KW"/>
</dbReference>
<evidence type="ECO:0000256" key="1">
    <source>
        <dbReference type="ARBA" id="ARBA00004141"/>
    </source>
</evidence>
<dbReference type="EMBL" id="JAQQWI010000024">
    <property type="protein sequence ID" value="KAK7994301.1"/>
    <property type="molecule type" value="Genomic_DNA"/>
</dbReference>
<accession>A0ABR1R051</accession>
<keyword evidence="12" id="KW-1185">Reference proteome</keyword>
<evidence type="ECO:0000256" key="4">
    <source>
        <dbReference type="ARBA" id="ARBA00022679"/>
    </source>
</evidence>
<protein>
    <submittedName>
        <fullName evidence="11">Membrane bound O-acyl transferase family-domain-containing protein</fullName>
    </submittedName>
</protein>
<dbReference type="InterPro" id="IPR032805">
    <property type="entry name" value="Wax_synthase_dom"/>
</dbReference>
<evidence type="ECO:0000256" key="7">
    <source>
        <dbReference type="ARBA" id="ARBA00023136"/>
    </source>
</evidence>
<evidence type="ECO:0000256" key="2">
    <source>
        <dbReference type="ARBA" id="ARBA00005179"/>
    </source>
</evidence>
<evidence type="ECO:0000256" key="6">
    <source>
        <dbReference type="ARBA" id="ARBA00022989"/>
    </source>
</evidence>
<evidence type="ECO:0000259" key="10">
    <source>
        <dbReference type="Pfam" id="PF13813"/>
    </source>
</evidence>
<dbReference type="Proteomes" id="UP001396898">
    <property type="component" value="Unassembled WGS sequence"/>
</dbReference>
<dbReference type="PANTHER" id="PTHR31595">
    <property type="entry name" value="LONG-CHAIN-ALCOHOL O-FATTY-ACYLTRANSFERASE 3-RELATED"/>
    <property type="match status" value="1"/>
</dbReference>
<gene>
    <name evidence="11" type="ORF">PG991_015889</name>
</gene>
<evidence type="ECO:0000256" key="3">
    <source>
        <dbReference type="ARBA" id="ARBA00007282"/>
    </source>
</evidence>
<feature type="region of interest" description="Disordered" evidence="8">
    <location>
        <begin position="86"/>
        <end position="122"/>
    </location>
</feature>
<organism evidence="11 12">
    <name type="scientific">Apiospora marii</name>
    <dbReference type="NCBI Taxonomy" id="335849"/>
    <lineage>
        <taxon>Eukaryota</taxon>
        <taxon>Fungi</taxon>
        <taxon>Dikarya</taxon>
        <taxon>Ascomycota</taxon>
        <taxon>Pezizomycotina</taxon>
        <taxon>Sordariomycetes</taxon>
        <taxon>Xylariomycetidae</taxon>
        <taxon>Amphisphaeriales</taxon>
        <taxon>Apiosporaceae</taxon>
        <taxon>Apiospora</taxon>
    </lineage>
</organism>
<feature type="domain" description="Wax synthase" evidence="10">
    <location>
        <begin position="255"/>
        <end position="342"/>
    </location>
</feature>
<name>A0ABR1R051_9PEZI</name>
<dbReference type="Pfam" id="PF13813">
    <property type="entry name" value="MBOAT_2"/>
    <property type="match status" value="1"/>
</dbReference>
<keyword evidence="4 11" id="KW-0808">Transferase</keyword>
<evidence type="ECO:0000256" key="9">
    <source>
        <dbReference type="SAM" id="Phobius"/>
    </source>
</evidence>
<comment type="subcellular location">
    <subcellularLocation>
        <location evidence="1">Membrane</location>
        <topology evidence="1">Multi-pass membrane protein</topology>
    </subcellularLocation>
</comment>
<dbReference type="PANTHER" id="PTHR31595:SF57">
    <property type="entry name" value="OS04G0481900 PROTEIN"/>
    <property type="match status" value="1"/>
</dbReference>